<dbReference type="PROSITE" id="PS00045">
    <property type="entry name" value="HISTONE_LIKE"/>
    <property type="match status" value="1"/>
</dbReference>
<dbReference type="GO" id="GO:0042802">
    <property type="term" value="F:identical protein binding"/>
    <property type="evidence" value="ECO:0007669"/>
    <property type="project" value="UniProtKB-ARBA"/>
</dbReference>
<dbReference type="Pfam" id="PF00216">
    <property type="entry name" value="Bac_DNA_binding"/>
    <property type="match status" value="1"/>
</dbReference>
<reference evidence="6" key="1">
    <citation type="submission" date="2014-07" db="EMBL/GenBank/DDBJ databases">
        <authorList>
            <person name="Wibberg D."/>
        </authorList>
    </citation>
    <scope>NUCLEOTIDE SEQUENCE [LARGE SCALE GENOMIC DNA]</scope>
    <source>
        <strain evidence="6">DG5</strain>
    </source>
</reference>
<dbReference type="GO" id="GO:0003677">
    <property type="term" value="F:DNA binding"/>
    <property type="evidence" value="ECO:0007669"/>
    <property type="project" value="UniProtKB-KW"/>
</dbReference>
<dbReference type="GO" id="GO:0030527">
    <property type="term" value="F:structural constituent of chromatin"/>
    <property type="evidence" value="ECO:0007669"/>
    <property type="project" value="InterPro"/>
</dbReference>
<organism evidence="5 6">
    <name type="scientific">[Clostridium] cellulosi</name>
    <dbReference type="NCBI Taxonomy" id="29343"/>
    <lineage>
        <taxon>Bacteria</taxon>
        <taxon>Bacillati</taxon>
        <taxon>Bacillota</taxon>
        <taxon>Clostridia</taxon>
        <taxon>Eubacteriales</taxon>
        <taxon>Oscillospiraceae</taxon>
        <taxon>Oscillospiraceae incertae sedis</taxon>
    </lineage>
</organism>
<dbReference type="InterPro" id="IPR020816">
    <property type="entry name" value="Histone-like_DNA-bd_CS"/>
</dbReference>
<dbReference type="AlphaFoldDB" id="A0A078KIL1"/>
<dbReference type="GO" id="GO:0030261">
    <property type="term" value="P:chromosome condensation"/>
    <property type="evidence" value="ECO:0007669"/>
    <property type="project" value="UniProtKB-KW"/>
</dbReference>
<dbReference type="Gene3D" id="4.10.520.10">
    <property type="entry name" value="IHF-like DNA-binding proteins"/>
    <property type="match status" value="1"/>
</dbReference>
<dbReference type="CDD" id="cd13831">
    <property type="entry name" value="HU"/>
    <property type="match status" value="1"/>
</dbReference>
<dbReference type="PANTHER" id="PTHR33175:SF3">
    <property type="entry name" value="DNA-BINDING PROTEIN HU-BETA"/>
    <property type="match status" value="1"/>
</dbReference>
<dbReference type="InterPro" id="IPR000119">
    <property type="entry name" value="Hist_DNA-bd"/>
</dbReference>
<evidence type="ECO:0000313" key="5">
    <source>
        <dbReference type="EMBL" id="CDZ23371.1"/>
    </source>
</evidence>
<dbReference type="KEGG" id="ccel:CCDG5_0228"/>
<dbReference type="SUPFAM" id="SSF47729">
    <property type="entry name" value="IHF-like DNA-binding proteins"/>
    <property type="match status" value="1"/>
</dbReference>
<dbReference type="PATRIC" id="fig|29343.3.peg.232"/>
<sequence length="91" mass="9828">MTKSELVAKVAEKAGLTKKDAEKATAAFIDSVVEALSGGDKVQLVGFGTFEVHHRSERIGHNPRTKEEIKIPATDYPVFKAGKSFKDAVAK</sequence>
<evidence type="ECO:0000256" key="2">
    <source>
        <dbReference type="ARBA" id="ARBA00023067"/>
    </source>
</evidence>
<dbReference type="PANTHER" id="PTHR33175">
    <property type="entry name" value="DNA-BINDING PROTEIN HU"/>
    <property type="match status" value="1"/>
</dbReference>
<accession>A0A078KIL1</accession>
<keyword evidence="2" id="KW-0226">DNA condensation</keyword>
<name>A0A078KIL1_9FIRM</name>
<dbReference type="HOGENOM" id="CLU_105066_3_1_9"/>
<dbReference type="FunFam" id="4.10.520.10:FF:000001">
    <property type="entry name" value="DNA-binding protein HU"/>
    <property type="match status" value="1"/>
</dbReference>
<dbReference type="GO" id="GO:0006270">
    <property type="term" value="P:DNA replication initiation"/>
    <property type="evidence" value="ECO:0007669"/>
    <property type="project" value="UniProtKB-ARBA"/>
</dbReference>
<dbReference type="GO" id="GO:0005829">
    <property type="term" value="C:cytosol"/>
    <property type="evidence" value="ECO:0007669"/>
    <property type="project" value="UniProtKB-ARBA"/>
</dbReference>
<dbReference type="SMART" id="SM00411">
    <property type="entry name" value="BHL"/>
    <property type="match status" value="1"/>
</dbReference>
<evidence type="ECO:0000313" key="6">
    <source>
        <dbReference type="Proteomes" id="UP000032431"/>
    </source>
</evidence>
<evidence type="ECO:0000256" key="1">
    <source>
        <dbReference type="ARBA" id="ARBA00010529"/>
    </source>
</evidence>
<dbReference type="Proteomes" id="UP000032431">
    <property type="component" value="Chromosome I"/>
</dbReference>
<dbReference type="PRINTS" id="PR01727">
    <property type="entry name" value="DNABINDINGHU"/>
</dbReference>
<protein>
    <recommendedName>
        <fullName evidence="7">Histone family protein DNA-binding protein</fullName>
    </recommendedName>
</protein>
<dbReference type="STRING" id="29343.CCDG5_0228"/>
<keyword evidence="6" id="KW-1185">Reference proteome</keyword>
<comment type="similarity">
    <text evidence="1 4">Belongs to the bacterial histone-like protein family.</text>
</comment>
<dbReference type="OrthoDB" id="9799835at2"/>
<evidence type="ECO:0000256" key="4">
    <source>
        <dbReference type="RuleBase" id="RU003939"/>
    </source>
</evidence>
<evidence type="ECO:0000256" key="3">
    <source>
        <dbReference type="ARBA" id="ARBA00023125"/>
    </source>
</evidence>
<dbReference type="EMBL" id="LM995447">
    <property type="protein sequence ID" value="CDZ23371.1"/>
    <property type="molecule type" value="Genomic_DNA"/>
</dbReference>
<evidence type="ECO:0008006" key="7">
    <source>
        <dbReference type="Google" id="ProtNLM"/>
    </source>
</evidence>
<gene>
    <name evidence="5" type="ORF">CCDG5_0228</name>
</gene>
<proteinExistence type="inferred from homology"/>
<dbReference type="GO" id="GO:0010467">
    <property type="term" value="P:gene expression"/>
    <property type="evidence" value="ECO:0007669"/>
    <property type="project" value="UniProtKB-ARBA"/>
</dbReference>
<keyword evidence="3" id="KW-0238">DNA-binding</keyword>
<dbReference type="InterPro" id="IPR010992">
    <property type="entry name" value="IHF-like_DNA-bd_dom_sf"/>
</dbReference>
<dbReference type="GO" id="GO:1990103">
    <property type="term" value="C:DnaA-HU complex"/>
    <property type="evidence" value="ECO:0007669"/>
    <property type="project" value="UniProtKB-ARBA"/>
</dbReference>
<dbReference type="GO" id="GO:1990178">
    <property type="term" value="C:HU-DNA complex"/>
    <property type="evidence" value="ECO:0007669"/>
    <property type="project" value="UniProtKB-ARBA"/>
</dbReference>